<keyword evidence="3" id="KW-1185">Reference proteome</keyword>
<dbReference type="InterPro" id="IPR041581">
    <property type="entry name" value="Glyoxalase_6"/>
</dbReference>
<dbReference type="AlphaFoldDB" id="A0A5B7WPS5"/>
<dbReference type="EMBL" id="CP034412">
    <property type="protein sequence ID" value="QCY46058.1"/>
    <property type="molecule type" value="Genomic_DNA"/>
</dbReference>
<dbReference type="Pfam" id="PF18029">
    <property type="entry name" value="Glyoxalase_6"/>
    <property type="match status" value="1"/>
</dbReference>
<proteinExistence type="predicted"/>
<dbReference type="InterPro" id="IPR029068">
    <property type="entry name" value="Glyas_Bleomycin-R_OHBP_Dase"/>
</dbReference>
<accession>A0A5B7WPS5</accession>
<dbReference type="RefSeq" id="WP_246049684.1">
    <property type="nucleotide sequence ID" value="NZ_CP034412.1"/>
</dbReference>
<organism evidence="2 3">
    <name type="scientific">Glutamicibacter creatinolyticus</name>
    <dbReference type="NCBI Taxonomy" id="162496"/>
    <lineage>
        <taxon>Bacteria</taxon>
        <taxon>Bacillati</taxon>
        <taxon>Actinomycetota</taxon>
        <taxon>Actinomycetes</taxon>
        <taxon>Micrococcales</taxon>
        <taxon>Micrococcaceae</taxon>
        <taxon>Glutamicibacter</taxon>
    </lineage>
</organism>
<feature type="domain" description="Glyoxalase-like" evidence="1">
    <location>
        <begin position="24"/>
        <end position="142"/>
    </location>
</feature>
<sequence length="145" mass="15611">MILSRLSGAGSGFQTHFIAYRPGIDCHQPEALADFWCAALGFAVIERTAEFVSIGSPALRGEGGLMRSAGEGSGTPILTFARVPEGKGVKNRLHLDLTPHGVSQEEEVRRLIILGARPIDIGQGIQEWVVMADPEGNEFCVLPDR</sequence>
<dbReference type="KEGG" id="gcr:GcLGCM259_0276"/>
<dbReference type="PANTHER" id="PTHR35908:SF1">
    <property type="entry name" value="CONSERVED PROTEIN"/>
    <property type="match status" value="1"/>
</dbReference>
<gene>
    <name evidence="2" type="ORF">GcLGCM259_0276</name>
</gene>
<evidence type="ECO:0000313" key="3">
    <source>
        <dbReference type="Proteomes" id="UP000307000"/>
    </source>
</evidence>
<dbReference type="Proteomes" id="UP000307000">
    <property type="component" value="Chromosome"/>
</dbReference>
<protein>
    <recommendedName>
        <fullName evidence="1">Glyoxalase-like domain-containing protein</fullName>
    </recommendedName>
</protein>
<dbReference type="SUPFAM" id="SSF54593">
    <property type="entry name" value="Glyoxalase/Bleomycin resistance protein/Dihydroxybiphenyl dioxygenase"/>
    <property type="match status" value="1"/>
</dbReference>
<dbReference type="PANTHER" id="PTHR35908">
    <property type="entry name" value="HYPOTHETICAL FUSION PROTEIN"/>
    <property type="match status" value="1"/>
</dbReference>
<dbReference type="CDD" id="cd06587">
    <property type="entry name" value="VOC"/>
    <property type="match status" value="1"/>
</dbReference>
<dbReference type="Gene3D" id="3.10.180.10">
    <property type="entry name" value="2,3-Dihydroxybiphenyl 1,2-Dioxygenase, domain 1"/>
    <property type="match status" value="1"/>
</dbReference>
<evidence type="ECO:0000259" key="1">
    <source>
        <dbReference type="Pfam" id="PF18029"/>
    </source>
</evidence>
<reference evidence="2 3" key="1">
    <citation type="submission" date="2018-12" db="EMBL/GenBank/DDBJ databases">
        <title>Complete Genome Sequence of Glutamicibacter creatinolyticus strain LGCM259,isolated from an abscess of a 12-year-old mare in Italy.</title>
        <authorList>
            <person name="Santos R.G."/>
            <person name="Silva A.L."/>
            <person name="Seyffert N."/>
            <person name="Castro T.L.P."/>
            <person name="Attili A.R."/>
            <person name="Rifici C."/>
            <person name="Mazzullo G."/>
            <person name="Brenig B."/>
            <person name="Venanzi F."/>
            <person name="Azevedo V."/>
        </authorList>
    </citation>
    <scope>NUCLEOTIDE SEQUENCE [LARGE SCALE GENOMIC DNA]</scope>
    <source>
        <strain evidence="2 3">LGCM 259</strain>
    </source>
</reference>
<name>A0A5B7WPS5_9MICC</name>
<evidence type="ECO:0000313" key="2">
    <source>
        <dbReference type="EMBL" id="QCY46058.1"/>
    </source>
</evidence>